<dbReference type="PROSITE" id="PS50113">
    <property type="entry name" value="PAC"/>
    <property type="match status" value="1"/>
</dbReference>
<evidence type="ECO:0000256" key="13">
    <source>
        <dbReference type="ARBA" id="ARBA00023136"/>
    </source>
</evidence>
<comment type="subcellular location">
    <subcellularLocation>
        <location evidence="2">Cell membrane</location>
        <topology evidence="2">Multi-pass membrane protein</topology>
    </subcellularLocation>
</comment>
<dbReference type="GO" id="GO:0005886">
    <property type="term" value="C:plasma membrane"/>
    <property type="evidence" value="ECO:0007669"/>
    <property type="project" value="UniProtKB-SubCell"/>
</dbReference>
<evidence type="ECO:0000256" key="7">
    <source>
        <dbReference type="ARBA" id="ARBA00022692"/>
    </source>
</evidence>
<feature type="domain" description="Histidine kinase" evidence="15">
    <location>
        <begin position="556"/>
        <end position="768"/>
    </location>
</feature>
<dbReference type="InterPro" id="IPR033479">
    <property type="entry name" value="dCache_1"/>
</dbReference>
<evidence type="ECO:0000313" key="18">
    <source>
        <dbReference type="EMBL" id="MWB78791.1"/>
    </source>
</evidence>
<keyword evidence="10" id="KW-0067">ATP-binding</keyword>
<dbReference type="CDD" id="cd12913">
    <property type="entry name" value="PDC1_MCP_like"/>
    <property type="match status" value="1"/>
</dbReference>
<dbReference type="Gene3D" id="3.30.450.20">
    <property type="entry name" value="PAS domain"/>
    <property type="match status" value="2"/>
</dbReference>
<proteinExistence type="predicted"/>
<dbReference type="PROSITE" id="PS50112">
    <property type="entry name" value="PAS"/>
    <property type="match status" value="1"/>
</dbReference>
<dbReference type="Gene3D" id="3.30.565.10">
    <property type="entry name" value="Histidine kinase-like ATPase, C-terminal domain"/>
    <property type="match status" value="1"/>
</dbReference>
<dbReference type="CDD" id="cd00082">
    <property type="entry name" value="HisKA"/>
    <property type="match status" value="1"/>
</dbReference>
<dbReference type="SUPFAM" id="SSF47384">
    <property type="entry name" value="Homodimeric domain of signal transducing histidine kinase"/>
    <property type="match status" value="1"/>
</dbReference>
<keyword evidence="4" id="KW-1003">Cell membrane</keyword>
<dbReference type="InterPro" id="IPR035965">
    <property type="entry name" value="PAS-like_dom_sf"/>
</dbReference>
<accession>A0A844W7H4</accession>
<evidence type="ECO:0000256" key="8">
    <source>
        <dbReference type="ARBA" id="ARBA00022741"/>
    </source>
</evidence>
<comment type="catalytic activity">
    <reaction evidence="1">
        <text>ATP + protein L-histidine = ADP + protein N-phospho-L-histidine.</text>
        <dbReference type="EC" id="2.7.13.3"/>
    </reaction>
</comment>
<dbReference type="InterPro" id="IPR029151">
    <property type="entry name" value="Sensor-like_sf"/>
</dbReference>
<evidence type="ECO:0000313" key="19">
    <source>
        <dbReference type="Proteomes" id="UP000443843"/>
    </source>
</evidence>
<evidence type="ECO:0000256" key="12">
    <source>
        <dbReference type="ARBA" id="ARBA00023012"/>
    </source>
</evidence>
<dbReference type="InterPro" id="IPR003594">
    <property type="entry name" value="HATPase_dom"/>
</dbReference>
<keyword evidence="13 14" id="KW-0472">Membrane</keyword>
<evidence type="ECO:0000256" key="2">
    <source>
        <dbReference type="ARBA" id="ARBA00004651"/>
    </source>
</evidence>
<dbReference type="SMART" id="SM00387">
    <property type="entry name" value="HATPase_c"/>
    <property type="match status" value="1"/>
</dbReference>
<evidence type="ECO:0000256" key="14">
    <source>
        <dbReference type="SAM" id="Phobius"/>
    </source>
</evidence>
<evidence type="ECO:0000259" key="17">
    <source>
        <dbReference type="PROSITE" id="PS50113"/>
    </source>
</evidence>
<keyword evidence="8" id="KW-0547">Nucleotide-binding</keyword>
<dbReference type="EC" id="2.7.13.3" evidence="3"/>
<evidence type="ECO:0000256" key="1">
    <source>
        <dbReference type="ARBA" id="ARBA00000085"/>
    </source>
</evidence>
<sequence length="774" mass="85070">MRISLGAMLAIGLAGLQFIAVLAVVFSSYVTSERALLDHARELLSDVGTNAIEHSRGFLSPARGAAELSARLAQDQVIASDVPELLERLLFQQLQFAPQFSGLYHGTEDGSFVYVMRDPERDAFRTKIIRTGGGVRTTELIWRDKDYSVLERRMDPADTYDPRTRPWYVLARDKLTTVWTDPYIFFSSQRPGITLASPVLDGSGGVKGIVGVDIEISDISSFLARLRIGRSGRALIIHSNGDVIAHPDKALLKTVDSNGQLRFPDIQHVEDPIARAAFGHLMDNGTVSVEEETLSQFIYNGETYVSVVMPPINDNLPWITAAYAPESDFTQVIKMNRRDNIWIAVLVAAITGLCGLGLANYIYKPVRAFAVRSALISQGELDPAEPLPATYQELENANATLMQQIAARRATEMEYGKTFQLSSRGMAQIDAETGRFLRVNDKVTDITGYDAATLAGMTFAELAHPDDPRFLLFDAAQGSLPHEINRELRCQRRDGSTIWVALDAIMIFNLDGKPLHYVLTMEDITQARQTEDQIAELSRELSNLSRDKTLGQMAAGLAHELNQPLTAIAQNADSALYAVDQLAGADSELRATLHEIAEQSMRAGEIIKALRGFIRRDEGIRSDFDLTDLIQQTGHLVRAEARAAGVKVSVEPGPLPPIHANRLQIAQVLVNLIRNAIEALASTSQADRQVRITARVDNGHVLLSVADNGPGVDPNIRLFTDFETTKPSGMGLGLSICQSIVQANGGRLWHERREPRGARFNFTVDLAEVRKGAA</sequence>
<organism evidence="18 19">
    <name type="scientific">Pseudooceanicola pacificus</name>
    <dbReference type="NCBI Taxonomy" id="2676438"/>
    <lineage>
        <taxon>Bacteria</taxon>
        <taxon>Pseudomonadati</taxon>
        <taxon>Pseudomonadota</taxon>
        <taxon>Alphaproteobacteria</taxon>
        <taxon>Rhodobacterales</taxon>
        <taxon>Paracoccaceae</taxon>
        <taxon>Pseudooceanicola</taxon>
    </lineage>
</organism>
<evidence type="ECO:0000256" key="5">
    <source>
        <dbReference type="ARBA" id="ARBA00022553"/>
    </source>
</evidence>
<dbReference type="NCBIfam" id="TIGR00229">
    <property type="entry name" value="sensory_box"/>
    <property type="match status" value="1"/>
</dbReference>
<evidence type="ECO:0000256" key="3">
    <source>
        <dbReference type="ARBA" id="ARBA00012438"/>
    </source>
</evidence>
<dbReference type="Pfam" id="PF13426">
    <property type="entry name" value="PAS_9"/>
    <property type="match status" value="1"/>
</dbReference>
<evidence type="ECO:0000259" key="16">
    <source>
        <dbReference type="PROSITE" id="PS50112"/>
    </source>
</evidence>
<evidence type="ECO:0000256" key="4">
    <source>
        <dbReference type="ARBA" id="ARBA00022475"/>
    </source>
</evidence>
<keyword evidence="11 14" id="KW-1133">Transmembrane helix</keyword>
<dbReference type="SMART" id="SM00388">
    <property type="entry name" value="HisKA"/>
    <property type="match status" value="1"/>
</dbReference>
<keyword evidence="7 14" id="KW-0812">Transmembrane</keyword>
<dbReference type="InterPro" id="IPR001610">
    <property type="entry name" value="PAC"/>
</dbReference>
<dbReference type="SUPFAM" id="SSF103190">
    <property type="entry name" value="Sensory domain-like"/>
    <property type="match status" value="1"/>
</dbReference>
<name>A0A844W7H4_9RHOB</name>
<dbReference type="SUPFAM" id="SSF55874">
    <property type="entry name" value="ATPase domain of HSP90 chaperone/DNA topoisomerase II/histidine kinase"/>
    <property type="match status" value="1"/>
</dbReference>
<dbReference type="SUPFAM" id="SSF55785">
    <property type="entry name" value="PYP-like sensor domain (PAS domain)"/>
    <property type="match status" value="1"/>
</dbReference>
<dbReference type="CDD" id="cd00130">
    <property type="entry name" value="PAS"/>
    <property type="match status" value="1"/>
</dbReference>
<dbReference type="Gene3D" id="1.10.287.130">
    <property type="match status" value="1"/>
</dbReference>
<keyword evidence="9" id="KW-0418">Kinase</keyword>
<dbReference type="AlphaFoldDB" id="A0A844W7H4"/>
<dbReference type="Pfam" id="PF00512">
    <property type="entry name" value="HisKA"/>
    <property type="match status" value="1"/>
</dbReference>
<keyword evidence="19" id="KW-1185">Reference proteome</keyword>
<dbReference type="Pfam" id="PF02518">
    <property type="entry name" value="HATPase_c"/>
    <property type="match status" value="1"/>
</dbReference>
<dbReference type="RefSeq" id="WP_160383005.1">
    <property type="nucleotide sequence ID" value="NZ_WNXQ01000006.1"/>
</dbReference>
<dbReference type="CDD" id="cd12912">
    <property type="entry name" value="PDC2_MCP_like"/>
    <property type="match status" value="1"/>
</dbReference>
<dbReference type="GO" id="GO:0000155">
    <property type="term" value="F:phosphorelay sensor kinase activity"/>
    <property type="evidence" value="ECO:0007669"/>
    <property type="project" value="InterPro"/>
</dbReference>
<dbReference type="InterPro" id="IPR000700">
    <property type="entry name" value="PAS-assoc_C"/>
</dbReference>
<reference evidence="18 19" key="1">
    <citation type="submission" date="2019-11" db="EMBL/GenBank/DDBJ databases">
        <title>Pseudooceanicola pacifica sp. nov., isolated from deep-sea sediment of the Pacific Ocean.</title>
        <authorList>
            <person name="Lyu L."/>
        </authorList>
    </citation>
    <scope>NUCLEOTIDE SEQUENCE [LARGE SCALE GENOMIC DNA]</scope>
    <source>
        <strain evidence="18 19">216_PA32_1</strain>
    </source>
</reference>
<dbReference type="PANTHER" id="PTHR43065:SF10">
    <property type="entry name" value="PEROXIDE STRESS-ACTIVATED HISTIDINE KINASE MAK3"/>
    <property type="match status" value="1"/>
</dbReference>
<keyword evidence="12" id="KW-0902">Two-component regulatory system</keyword>
<dbReference type="PROSITE" id="PS50109">
    <property type="entry name" value="HIS_KIN"/>
    <property type="match status" value="1"/>
</dbReference>
<evidence type="ECO:0000256" key="10">
    <source>
        <dbReference type="ARBA" id="ARBA00022840"/>
    </source>
</evidence>
<evidence type="ECO:0000259" key="15">
    <source>
        <dbReference type="PROSITE" id="PS50109"/>
    </source>
</evidence>
<keyword evidence="5" id="KW-0597">Phosphoprotein</keyword>
<dbReference type="InterPro" id="IPR036097">
    <property type="entry name" value="HisK_dim/P_sf"/>
</dbReference>
<comment type="caution">
    <text evidence="18">The sequence shown here is derived from an EMBL/GenBank/DDBJ whole genome shotgun (WGS) entry which is preliminary data.</text>
</comment>
<dbReference type="InterPro" id="IPR004358">
    <property type="entry name" value="Sig_transdc_His_kin-like_C"/>
</dbReference>
<dbReference type="InterPro" id="IPR000014">
    <property type="entry name" value="PAS"/>
</dbReference>
<dbReference type="PRINTS" id="PR00344">
    <property type="entry name" value="BCTRLSENSOR"/>
</dbReference>
<evidence type="ECO:0000256" key="11">
    <source>
        <dbReference type="ARBA" id="ARBA00022989"/>
    </source>
</evidence>
<dbReference type="InterPro" id="IPR003661">
    <property type="entry name" value="HisK_dim/P_dom"/>
</dbReference>
<evidence type="ECO:0000256" key="6">
    <source>
        <dbReference type="ARBA" id="ARBA00022679"/>
    </source>
</evidence>
<dbReference type="PANTHER" id="PTHR43065">
    <property type="entry name" value="SENSOR HISTIDINE KINASE"/>
    <property type="match status" value="1"/>
</dbReference>
<feature type="domain" description="PAC" evidence="17">
    <location>
        <begin position="484"/>
        <end position="536"/>
    </location>
</feature>
<evidence type="ECO:0000256" key="9">
    <source>
        <dbReference type="ARBA" id="ARBA00022777"/>
    </source>
</evidence>
<keyword evidence="6" id="KW-0808">Transferase</keyword>
<dbReference type="InterPro" id="IPR005467">
    <property type="entry name" value="His_kinase_dom"/>
</dbReference>
<dbReference type="Proteomes" id="UP000443843">
    <property type="component" value="Unassembled WGS sequence"/>
</dbReference>
<dbReference type="SMART" id="SM00091">
    <property type="entry name" value="PAS"/>
    <property type="match status" value="1"/>
</dbReference>
<gene>
    <name evidence="18" type="ORF">GLS40_12190</name>
</gene>
<dbReference type="SMART" id="SM00086">
    <property type="entry name" value="PAC"/>
    <property type="match status" value="2"/>
</dbReference>
<protein>
    <recommendedName>
        <fullName evidence="3">histidine kinase</fullName>
        <ecNumber evidence="3">2.7.13.3</ecNumber>
    </recommendedName>
</protein>
<dbReference type="EMBL" id="WNXQ01000006">
    <property type="protein sequence ID" value="MWB78791.1"/>
    <property type="molecule type" value="Genomic_DNA"/>
</dbReference>
<dbReference type="GO" id="GO:0005524">
    <property type="term" value="F:ATP binding"/>
    <property type="evidence" value="ECO:0007669"/>
    <property type="project" value="UniProtKB-KW"/>
</dbReference>
<feature type="domain" description="PAS" evidence="16">
    <location>
        <begin position="411"/>
        <end position="467"/>
    </location>
</feature>
<dbReference type="InterPro" id="IPR036890">
    <property type="entry name" value="HATPase_C_sf"/>
</dbReference>
<feature type="transmembrane region" description="Helical" evidence="14">
    <location>
        <begin position="341"/>
        <end position="363"/>
    </location>
</feature>
<dbReference type="Pfam" id="PF02743">
    <property type="entry name" value="dCache_1"/>
    <property type="match status" value="1"/>
</dbReference>